<feature type="transmembrane region" description="Helical" evidence="1">
    <location>
        <begin position="93"/>
        <end position="116"/>
    </location>
</feature>
<keyword evidence="1" id="KW-0472">Membrane</keyword>
<dbReference type="AlphaFoldDB" id="A0AAD6SDL9"/>
<feature type="transmembrane region" description="Helical" evidence="1">
    <location>
        <begin position="202"/>
        <end position="226"/>
    </location>
</feature>
<protein>
    <submittedName>
        <fullName evidence="2">Uncharacterized protein</fullName>
    </submittedName>
</protein>
<sequence length="696" mass="75324">MSNTGSASATGIRLLEVIAEYKWLAPSPSQWHLLSMYRTPSHSKNPTEAGNIDNARFGLNEGSQNPLLESPPSTLLEKAGKVPPKPWFQLPNALRLLSFALHSLLIAIHVGLLIVWSNSLEHRVVFSLDRQRTVSFVITAVTTTFGTIYSALLVFVTQTLSTRRSLQMSQTVTAIHDSAAAWTGIGSAVLHLWRQTAAHGSILAVLSPLAYLGNILVLHITTPALFSVAAFNSSHGIPVEFEHHMPVYNWSDGADGYFPDIAYLGDYMEGSLYSLPSVLSNTTSPGLHEATLYDVLDNNEGVGHVVVNATGFNITCGYPPHANMSFAGESLGWLWWDLNVDDGGPPYLIPVTQPSMIRPIANGPNAITLIMYSTIPIVDSSDSHPPLLNFTPAMNESVSSVQILKCILGLVPQKVTLEAKTQAVITVEPEIKKTTSSWAQYTGPVHRAGSAPYNDTDIPDVAHTPNGNLFIDLWMTWYLHIPPTSFPFSTINPKAWSYRPASLTVPGVNGQASAADMYLLQKLNLHEPNSTYSPNDTVTLHDVENALSSLVAAMFWTSTHILPSLGTQYNTTDESATGTPEAIPFATVAAPKNPVPLSRGITTVTGASTEGRLDSSLIAIIAGLVASILLALLALPSIYSGRDRDIPIDGTGILHAIWMYRNHPELDVLLPQVDDPTNDNLRQAGMVRTRLVGPGY</sequence>
<keyword evidence="3" id="KW-1185">Reference proteome</keyword>
<dbReference type="EMBL" id="JARJCM010000187">
    <property type="protein sequence ID" value="KAJ7023517.1"/>
    <property type="molecule type" value="Genomic_DNA"/>
</dbReference>
<evidence type="ECO:0000313" key="3">
    <source>
        <dbReference type="Proteomes" id="UP001218188"/>
    </source>
</evidence>
<name>A0AAD6SDL9_9AGAR</name>
<dbReference type="Proteomes" id="UP001218188">
    <property type="component" value="Unassembled WGS sequence"/>
</dbReference>
<gene>
    <name evidence="2" type="ORF">C8F04DRAFT_180802</name>
</gene>
<feature type="transmembrane region" description="Helical" evidence="1">
    <location>
        <begin position="136"/>
        <end position="156"/>
    </location>
</feature>
<evidence type="ECO:0000256" key="1">
    <source>
        <dbReference type="SAM" id="Phobius"/>
    </source>
</evidence>
<comment type="caution">
    <text evidence="2">The sequence shown here is derived from an EMBL/GenBank/DDBJ whole genome shotgun (WGS) entry which is preliminary data.</text>
</comment>
<organism evidence="2 3">
    <name type="scientific">Mycena alexandri</name>
    <dbReference type="NCBI Taxonomy" id="1745969"/>
    <lineage>
        <taxon>Eukaryota</taxon>
        <taxon>Fungi</taxon>
        <taxon>Dikarya</taxon>
        <taxon>Basidiomycota</taxon>
        <taxon>Agaricomycotina</taxon>
        <taxon>Agaricomycetes</taxon>
        <taxon>Agaricomycetidae</taxon>
        <taxon>Agaricales</taxon>
        <taxon>Marasmiineae</taxon>
        <taxon>Mycenaceae</taxon>
        <taxon>Mycena</taxon>
    </lineage>
</organism>
<evidence type="ECO:0000313" key="2">
    <source>
        <dbReference type="EMBL" id="KAJ7023517.1"/>
    </source>
</evidence>
<proteinExistence type="predicted"/>
<accession>A0AAD6SDL9</accession>
<reference evidence="2" key="1">
    <citation type="submission" date="2023-03" db="EMBL/GenBank/DDBJ databases">
        <title>Massive genome expansion in bonnet fungi (Mycena s.s.) driven by repeated elements and novel gene families across ecological guilds.</title>
        <authorList>
            <consortium name="Lawrence Berkeley National Laboratory"/>
            <person name="Harder C.B."/>
            <person name="Miyauchi S."/>
            <person name="Viragh M."/>
            <person name="Kuo A."/>
            <person name="Thoen E."/>
            <person name="Andreopoulos B."/>
            <person name="Lu D."/>
            <person name="Skrede I."/>
            <person name="Drula E."/>
            <person name="Henrissat B."/>
            <person name="Morin E."/>
            <person name="Kohler A."/>
            <person name="Barry K."/>
            <person name="LaButti K."/>
            <person name="Morin E."/>
            <person name="Salamov A."/>
            <person name="Lipzen A."/>
            <person name="Mereny Z."/>
            <person name="Hegedus B."/>
            <person name="Baldrian P."/>
            <person name="Stursova M."/>
            <person name="Weitz H."/>
            <person name="Taylor A."/>
            <person name="Grigoriev I.V."/>
            <person name="Nagy L.G."/>
            <person name="Martin F."/>
            <person name="Kauserud H."/>
        </authorList>
    </citation>
    <scope>NUCLEOTIDE SEQUENCE</scope>
    <source>
        <strain evidence="2">CBHHK200</strain>
    </source>
</reference>
<keyword evidence="1" id="KW-1133">Transmembrane helix</keyword>
<keyword evidence="1" id="KW-0812">Transmembrane</keyword>
<feature type="transmembrane region" description="Helical" evidence="1">
    <location>
        <begin position="617"/>
        <end position="635"/>
    </location>
</feature>